<dbReference type="AlphaFoldDB" id="A0A0S4QI90"/>
<accession>A0A0S4QI90</accession>
<keyword evidence="1" id="KW-1133">Transmembrane helix</keyword>
<organism evidence="2 3">
    <name type="scientific">Parafrankia irregularis</name>
    <dbReference type="NCBI Taxonomy" id="795642"/>
    <lineage>
        <taxon>Bacteria</taxon>
        <taxon>Bacillati</taxon>
        <taxon>Actinomycetota</taxon>
        <taxon>Actinomycetes</taxon>
        <taxon>Frankiales</taxon>
        <taxon>Frankiaceae</taxon>
        <taxon>Parafrankia</taxon>
    </lineage>
</organism>
<proteinExistence type="predicted"/>
<evidence type="ECO:0000313" key="2">
    <source>
        <dbReference type="EMBL" id="CUU54492.1"/>
    </source>
</evidence>
<dbReference type="Proteomes" id="UP000198802">
    <property type="component" value="Unassembled WGS sequence"/>
</dbReference>
<dbReference type="RefSeq" id="WP_054570574.1">
    <property type="nucleotide sequence ID" value="NZ_FAOZ01000002.1"/>
</dbReference>
<gene>
    <name evidence="2" type="ORF">Ga0074812_102502</name>
</gene>
<protein>
    <submittedName>
        <fullName evidence="2">Uncharacterized protein</fullName>
    </submittedName>
</protein>
<feature type="transmembrane region" description="Helical" evidence="1">
    <location>
        <begin position="39"/>
        <end position="58"/>
    </location>
</feature>
<keyword evidence="1" id="KW-0472">Membrane</keyword>
<name>A0A0S4QI90_9ACTN</name>
<evidence type="ECO:0000313" key="3">
    <source>
        <dbReference type="Proteomes" id="UP000198802"/>
    </source>
</evidence>
<keyword evidence="3" id="KW-1185">Reference proteome</keyword>
<dbReference type="EMBL" id="FAOZ01000002">
    <property type="protein sequence ID" value="CUU54492.1"/>
    <property type="molecule type" value="Genomic_DNA"/>
</dbReference>
<sequence>MSAPLGQKVLAGFLTFLLFALVIFGLGAAFDQFGERAWGYGVGIGVCVIMVVAGVAAGRRDE</sequence>
<keyword evidence="1" id="KW-0812">Transmembrane</keyword>
<evidence type="ECO:0000256" key="1">
    <source>
        <dbReference type="SAM" id="Phobius"/>
    </source>
</evidence>
<reference evidence="3" key="1">
    <citation type="submission" date="2015-11" db="EMBL/GenBank/DDBJ databases">
        <authorList>
            <person name="Varghese N."/>
        </authorList>
    </citation>
    <scope>NUCLEOTIDE SEQUENCE [LARGE SCALE GENOMIC DNA]</scope>
    <source>
        <strain evidence="3">DSM 45899</strain>
    </source>
</reference>